<dbReference type="AlphaFoldDB" id="A0A314KX90"/>
<organism evidence="1 2">
    <name type="scientific">Nicotiana attenuata</name>
    <name type="common">Coyote tobacco</name>
    <dbReference type="NCBI Taxonomy" id="49451"/>
    <lineage>
        <taxon>Eukaryota</taxon>
        <taxon>Viridiplantae</taxon>
        <taxon>Streptophyta</taxon>
        <taxon>Embryophyta</taxon>
        <taxon>Tracheophyta</taxon>
        <taxon>Spermatophyta</taxon>
        <taxon>Magnoliopsida</taxon>
        <taxon>eudicotyledons</taxon>
        <taxon>Gunneridae</taxon>
        <taxon>Pentapetalae</taxon>
        <taxon>asterids</taxon>
        <taxon>lamiids</taxon>
        <taxon>Solanales</taxon>
        <taxon>Solanaceae</taxon>
        <taxon>Nicotianoideae</taxon>
        <taxon>Nicotianeae</taxon>
        <taxon>Nicotiana</taxon>
    </lineage>
</organism>
<sequence length="143" mass="16306">MMGKKKKRRELKELLRGKFKAGQKGKIESIGKRTSVTGDHSFRRFQRLCRFKLCEKSIGGETNRESHGNPRPNHIWRFQDIFDDLKCWLVNVSSMVNTTVTFAINCVADSWVGVAEEGSCHDYGQVQGPRLSSKLESCNRANN</sequence>
<evidence type="ECO:0000313" key="2">
    <source>
        <dbReference type="Proteomes" id="UP000187609"/>
    </source>
</evidence>
<keyword evidence="2" id="KW-1185">Reference proteome</keyword>
<name>A0A314KX90_NICAT</name>
<dbReference type="Proteomes" id="UP000187609">
    <property type="component" value="Unassembled WGS sequence"/>
</dbReference>
<dbReference type="EMBL" id="MJEQ01000806">
    <property type="protein sequence ID" value="OIT33883.1"/>
    <property type="molecule type" value="Genomic_DNA"/>
</dbReference>
<gene>
    <name evidence="1" type="ORF">A4A49_12984</name>
</gene>
<proteinExistence type="predicted"/>
<reference evidence="1" key="1">
    <citation type="submission" date="2016-11" db="EMBL/GenBank/DDBJ databases">
        <title>The genome of Nicotiana attenuata.</title>
        <authorList>
            <person name="Xu S."/>
            <person name="Brockmoeller T."/>
            <person name="Gaquerel E."/>
            <person name="Navarro A."/>
            <person name="Kuhl H."/>
            <person name="Gase K."/>
            <person name="Ling Z."/>
            <person name="Zhou W."/>
            <person name="Kreitzer C."/>
            <person name="Stanke M."/>
            <person name="Tang H."/>
            <person name="Lyons E."/>
            <person name="Pandey P."/>
            <person name="Pandey S.P."/>
            <person name="Timmermann B."/>
            <person name="Baldwin I.T."/>
        </authorList>
    </citation>
    <scope>NUCLEOTIDE SEQUENCE [LARGE SCALE GENOMIC DNA]</scope>
    <source>
        <strain evidence="1">UT</strain>
    </source>
</reference>
<protein>
    <submittedName>
        <fullName evidence="1">Uncharacterized protein</fullName>
    </submittedName>
</protein>
<accession>A0A314KX90</accession>
<evidence type="ECO:0000313" key="1">
    <source>
        <dbReference type="EMBL" id="OIT33883.1"/>
    </source>
</evidence>
<dbReference type="Gramene" id="OIT33883">
    <property type="protein sequence ID" value="OIT33883"/>
    <property type="gene ID" value="A4A49_12984"/>
</dbReference>
<comment type="caution">
    <text evidence="1">The sequence shown here is derived from an EMBL/GenBank/DDBJ whole genome shotgun (WGS) entry which is preliminary data.</text>
</comment>